<protein>
    <recommendedName>
        <fullName evidence="2">dual-specificity kinase</fullName>
        <ecNumber evidence="2">2.7.12.1</ecNumber>
    </recommendedName>
</protein>
<dbReference type="SMART" id="SM00220">
    <property type="entry name" value="S_TKc"/>
    <property type="match status" value="1"/>
</dbReference>
<evidence type="ECO:0000256" key="5">
    <source>
        <dbReference type="ARBA" id="ARBA00022741"/>
    </source>
</evidence>
<keyword evidence="3 12" id="KW-0723">Serine/threonine-protein kinase</keyword>
<evidence type="ECO:0000313" key="16">
    <source>
        <dbReference type="Proteomes" id="UP000002009"/>
    </source>
</evidence>
<dbReference type="InterPro" id="IPR017441">
    <property type="entry name" value="Protein_kinase_ATP_BS"/>
</dbReference>
<comment type="catalytic activity">
    <reaction evidence="10">
        <text>L-tyrosyl-[protein] + ATP = O-phospho-L-tyrosyl-[protein] + ADP + H(+)</text>
        <dbReference type="Rhea" id="RHEA:10596"/>
        <dbReference type="Rhea" id="RHEA-COMP:10136"/>
        <dbReference type="Rhea" id="RHEA-COMP:20101"/>
        <dbReference type="ChEBI" id="CHEBI:15378"/>
        <dbReference type="ChEBI" id="CHEBI:30616"/>
        <dbReference type="ChEBI" id="CHEBI:46858"/>
        <dbReference type="ChEBI" id="CHEBI:61978"/>
        <dbReference type="ChEBI" id="CHEBI:456216"/>
        <dbReference type="EC" id="2.7.12.1"/>
    </reaction>
</comment>
<evidence type="ECO:0000256" key="1">
    <source>
        <dbReference type="ARBA" id="ARBA00008867"/>
    </source>
</evidence>
<evidence type="ECO:0000256" key="9">
    <source>
        <dbReference type="ARBA" id="ARBA00049308"/>
    </source>
</evidence>
<dbReference type="GO" id="GO:0004674">
    <property type="term" value="F:protein serine/threonine kinase activity"/>
    <property type="evidence" value="ECO:0007669"/>
    <property type="project" value="UniProtKB-KW"/>
</dbReference>
<dbReference type="SUPFAM" id="SSF56112">
    <property type="entry name" value="Protein kinase-like (PK-like)"/>
    <property type="match status" value="1"/>
</dbReference>
<dbReference type="PROSITE" id="PS50011">
    <property type="entry name" value="PROTEIN_KINASE_DOM"/>
    <property type="match status" value="1"/>
</dbReference>
<dbReference type="InterPro" id="IPR008271">
    <property type="entry name" value="Ser/Thr_kinase_AS"/>
</dbReference>
<evidence type="ECO:0000256" key="3">
    <source>
        <dbReference type="ARBA" id="ARBA00022527"/>
    </source>
</evidence>
<accession>C1E6C3</accession>
<dbReference type="EC" id="2.7.12.1" evidence="2"/>
<keyword evidence="7 11" id="KW-0067">ATP-binding</keyword>
<dbReference type="FunCoup" id="C1E6C3">
    <property type="interactions" value="358"/>
</dbReference>
<dbReference type="PROSITE" id="PS00107">
    <property type="entry name" value="PROTEIN_KINASE_ATP"/>
    <property type="match status" value="1"/>
</dbReference>
<evidence type="ECO:0000256" key="12">
    <source>
        <dbReference type="RuleBase" id="RU000304"/>
    </source>
</evidence>
<dbReference type="CDD" id="cd14210">
    <property type="entry name" value="PKc_DYRK"/>
    <property type="match status" value="1"/>
</dbReference>
<proteinExistence type="inferred from homology"/>
<evidence type="ECO:0000256" key="2">
    <source>
        <dbReference type="ARBA" id="ARBA00013203"/>
    </source>
</evidence>
<keyword evidence="16" id="KW-1185">Reference proteome</keyword>
<evidence type="ECO:0000256" key="4">
    <source>
        <dbReference type="ARBA" id="ARBA00022679"/>
    </source>
</evidence>
<name>C1E6C3_MICCC</name>
<dbReference type="OMA" id="HTVGGNK"/>
<dbReference type="GO" id="GO:0005856">
    <property type="term" value="C:cytoskeleton"/>
    <property type="evidence" value="ECO:0007669"/>
    <property type="project" value="TreeGrafter"/>
</dbReference>
<evidence type="ECO:0000256" key="6">
    <source>
        <dbReference type="ARBA" id="ARBA00022777"/>
    </source>
</evidence>
<reference evidence="15 16" key="1">
    <citation type="journal article" date="2009" name="Science">
        <title>Green evolution and dynamic adaptations revealed by genomes of the marine picoeukaryotes Micromonas.</title>
        <authorList>
            <person name="Worden A.Z."/>
            <person name="Lee J.H."/>
            <person name="Mock T."/>
            <person name="Rouze P."/>
            <person name="Simmons M.P."/>
            <person name="Aerts A.L."/>
            <person name="Allen A.E."/>
            <person name="Cuvelier M.L."/>
            <person name="Derelle E."/>
            <person name="Everett M.V."/>
            <person name="Foulon E."/>
            <person name="Grimwood J."/>
            <person name="Gundlach H."/>
            <person name="Henrissat B."/>
            <person name="Napoli C."/>
            <person name="McDonald S.M."/>
            <person name="Parker M.S."/>
            <person name="Rombauts S."/>
            <person name="Salamov A."/>
            <person name="Von Dassow P."/>
            <person name="Badger J.H."/>
            <person name="Coutinho P.M."/>
            <person name="Demir E."/>
            <person name="Dubchak I."/>
            <person name="Gentemann C."/>
            <person name="Eikrem W."/>
            <person name="Gready J.E."/>
            <person name="John U."/>
            <person name="Lanier W."/>
            <person name="Lindquist E.A."/>
            <person name="Lucas S."/>
            <person name="Mayer K.F."/>
            <person name="Moreau H."/>
            <person name="Not F."/>
            <person name="Otillar R."/>
            <person name="Panaud O."/>
            <person name="Pangilinan J."/>
            <person name="Paulsen I."/>
            <person name="Piegu B."/>
            <person name="Poliakov A."/>
            <person name="Robbens S."/>
            <person name="Schmutz J."/>
            <person name="Toulza E."/>
            <person name="Wyss T."/>
            <person name="Zelensky A."/>
            <person name="Zhou K."/>
            <person name="Armbrust E.V."/>
            <person name="Bhattacharya D."/>
            <person name="Goodenough U.W."/>
            <person name="Van de Peer Y."/>
            <person name="Grigoriev I.V."/>
        </authorList>
    </citation>
    <scope>NUCLEOTIDE SEQUENCE [LARGE SCALE GENOMIC DNA]</scope>
    <source>
        <strain evidence="16">RCC299 / NOUM17</strain>
    </source>
</reference>
<dbReference type="OrthoDB" id="9332038at2759"/>
<evidence type="ECO:0000256" key="8">
    <source>
        <dbReference type="ARBA" id="ARBA00049003"/>
    </source>
</evidence>
<dbReference type="PROSITE" id="PS00108">
    <property type="entry name" value="PROTEIN_KINASE_ST"/>
    <property type="match status" value="1"/>
</dbReference>
<feature type="binding site" evidence="11">
    <location>
        <position position="86"/>
    </location>
    <ligand>
        <name>ATP</name>
        <dbReference type="ChEBI" id="CHEBI:30616"/>
    </ligand>
</feature>
<dbReference type="InParanoid" id="C1E6C3"/>
<dbReference type="InterPro" id="IPR050494">
    <property type="entry name" value="Ser_Thr_dual-spec_kinase"/>
</dbReference>
<gene>
    <name evidence="15" type="ORF">MICPUN_66699</name>
</gene>
<evidence type="ECO:0000259" key="14">
    <source>
        <dbReference type="PROSITE" id="PS50011"/>
    </source>
</evidence>
<comment type="similarity">
    <text evidence="1">Belongs to the protein kinase superfamily. CMGC Ser/Thr protein kinase family. MNB/DYRK subfamily.</text>
</comment>
<dbReference type="EMBL" id="CP001326">
    <property type="protein sequence ID" value="ACO63786.1"/>
    <property type="molecule type" value="Genomic_DNA"/>
</dbReference>
<feature type="region of interest" description="Disordered" evidence="13">
    <location>
        <begin position="288"/>
        <end position="309"/>
    </location>
</feature>
<evidence type="ECO:0000256" key="7">
    <source>
        <dbReference type="ARBA" id="ARBA00022840"/>
    </source>
</evidence>
<evidence type="ECO:0000256" key="10">
    <source>
        <dbReference type="ARBA" id="ARBA00051680"/>
    </source>
</evidence>
<dbReference type="PANTHER" id="PTHR24058">
    <property type="entry name" value="DUAL SPECIFICITY PROTEIN KINASE"/>
    <property type="match status" value="1"/>
</dbReference>
<keyword evidence="5 11" id="KW-0547">Nucleotide-binding</keyword>
<feature type="non-terminal residue" evidence="15">
    <location>
        <position position="353"/>
    </location>
</feature>
<dbReference type="InterPro" id="IPR042521">
    <property type="entry name" value="DYRK"/>
</dbReference>
<dbReference type="GO" id="GO:0004712">
    <property type="term" value="F:protein serine/threonine/tyrosine kinase activity"/>
    <property type="evidence" value="ECO:0007669"/>
    <property type="project" value="UniProtKB-EC"/>
</dbReference>
<dbReference type="GeneID" id="8243431"/>
<dbReference type="InterPro" id="IPR011009">
    <property type="entry name" value="Kinase-like_dom_sf"/>
</dbReference>
<dbReference type="GO" id="GO:0005737">
    <property type="term" value="C:cytoplasm"/>
    <property type="evidence" value="ECO:0007669"/>
    <property type="project" value="TreeGrafter"/>
</dbReference>
<dbReference type="Pfam" id="PF00069">
    <property type="entry name" value="Pkinase"/>
    <property type="match status" value="1"/>
</dbReference>
<dbReference type="eggNOG" id="KOG0667">
    <property type="taxonomic scope" value="Eukaryota"/>
</dbReference>
<comment type="catalytic activity">
    <reaction evidence="8">
        <text>L-seryl-[protein] + ATP = O-phospho-L-seryl-[protein] + ADP + H(+)</text>
        <dbReference type="Rhea" id="RHEA:17989"/>
        <dbReference type="Rhea" id="RHEA-COMP:9863"/>
        <dbReference type="Rhea" id="RHEA-COMP:11604"/>
        <dbReference type="ChEBI" id="CHEBI:15378"/>
        <dbReference type="ChEBI" id="CHEBI:29999"/>
        <dbReference type="ChEBI" id="CHEBI:30616"/>
        <dbReference type="ChEBI" id="CHEBI:83421"/>
        <dbReference type="ChEBI" id="CHEBI:456216"/>
        <dbReference type="EC" id="2.7.12.1"/>
    </reaction>
</comment>
<dbReference type="Gene3D" id="1.10.510.10">
    <property type="entry name" value="Transferase(Phosphotransferase) domain 1"/>
    <property type="match status" value="1"/>
</dbReference>
<organism evidence="15 16">
    <name type="scientific">Micromonas commoda (strain RCC299 / NOUM17 / CCMP2709)</name>
    <name type="common">Picoplanktonic green alga</name>
    <dbReference type="NCBI Taxonomy" id="296587"/>
    <lineage>
        <taxon>Eukaryota</taxon>
        <taxon>Viridiplantae</taxon>
        <taxon>Chlorophyta</taxon>
        <taxon>Mamiellophyceae</taxon>
        <taxon>Mamiellales</taxon>
        <taxon>Mamiellaceae</taxon>
        <taxon>Micromonas</taxon>
    </lineage>
</organism>
<dbReference type="FunFam" id="1.10.510.10:FF:000112">
    <property type="entry name" value="Putative dual specificity tyrosine-phosphorylation-regulated kinase 2"/>
    <property type="match status" value="1"/>
</dbReference>
<feature type="non-terminal residue" evidence="15">
    <location>
        <position position="1"/>
    </location>
</feature>
<dbReference type="PANTHER" id="PTHR24058:SF22">
    <property type="entry name" value="DUAL SPECIFICITY TYROSINE-PHOSPHORYLATION-REGULATED KINASE 4"/>
    <property type="match status" value="1"/>
</dbReference>
<dbReference type="Gene3D" id="3.30.10.30">
    <property type="entry name" value="DYRK"/>
    <property type="match status" value="1"/>
</dbReference>
<dbReference type="AlphaFoldDB" id="C1E6C3"/>
<dbReference type="GO" id="GO:0005524">
    <property type="term" value="F:ATP binding"/>
    <property type="evidence" value="ECO:0007669"/>
    <property type="project" value="UniProtKB-UniRule"/>
</dbReference>
<keyword evidence="4" id="KW-0808">Transferase</keyword>
<dbReference type="Proteomes" id="UP000002009">
    <property type="component" value="Chromosome 5"/>
</dbReference>
<comment type="catalytic activity">
    <reaction evidence="9">
        <text>L-threonyl-[protein] + ATP = O-phospho-L-threonyl-[protein] + ADP + H(+)</text>
        <dbReference type="Rhea" id="RHEA:46608"/>
        <dbReference type="Rhea" id="RHEA-COMP:11060"/>
        <dbReference type="Rhea" id="RHEA-COMP:11605"/>
        <dbReference type="ChEBI" id="CHEBI:15378"/>
        <dbReference type="ChEBI" id="CHEBI:30013"/>
        <dbReference type="ChEBI" id="CHEBI:30616"/>
        <dbReference type="ChEBI" id="CHEBI:61977"/>
        <dbReference type="ChEBI" id="CHEBI:456216"/>
        <dbReference type="EC" id="2.7.12.1"/>
    </reaction>
</comment>
<keyword evidence="6" id="KW-0418">Kinase</keyword>
<evidence type="ECO:0000256" key="13">
    <source>
        <dbReference type="SAM" id="MobiDB-lite"/>
    </source>
</evidence>
<evidence type="ECO:0000313" key="15">
    <source>
        <dbReference type="EMBL" id="ACO63786.1"/>
    </source>
</evidence>
<sequence length="353" mass="41091">LTALERAEILEYPRVYFAGIGAKKVQSKEAGGSDNHGYDDERGDYVMRKGDHLAYRFEIIDELGKGSFGQVMRCYDHKMRRTVAVKVIRNKKRFHHQALVELKVLEHLRHKDQKDEHNLVKMEEYFYFRSHLCITFELLSINLYDFLKNNNFRGLSLGLIRRFAQQILVSLKFLRRQRVIHCDLKPENILLRQPNKSSIKMIDFGSSCFEDERVYTYIQSRFYRAPEVILGVTYDCGIDMWSLACILAELYTGYPLFPGENEAEQIACFMEINGVPPRALLDKSERGKKYFDSSGEPKLVTNSKGKKRTPNSKDLGALLRCTDRGFIDFLSRCLRWDVADRITPDAALRHPWI</sequence>
<dbReference type="Gene3D" id="3.30.200.20">
    <property type="entry name" value="Phosphorylase Kinase, domain 1"/>
    <property type="match status" value="1"/>
</dbReference>
<dbReference type="RefSeq" id="XP_002502528.1">
    <property type="nucleotide sequence ID" value="XM_002502482.1"/>
</dbReference>
<dbReference type="KEGG" id="mis:MICPUN_66699"/>
<evidence type="ECO:0000256" key="11">
    <source>
        <dbReference type="PROSITE-ProRule" id="PRU10141"/>
    </source>
</evidence>
<dbReference type="STRING" id="296587.C1E6C3"/>
<dbReference type="InterPro" id="IPR000719">
    <property type="entry name" value="Prot_kinase_dom"/>
</dbReference>
<feature type="domain" description="Protein kinase" evidence="14">
    <location>
        <begin position="57"/>
        <end position="353"/>
    </location>
</feature>